<evidence type="ECO:0000313" key="3">
    <source>
        <dbReference type="Proteomes" id="UP000030764"/>
    </source>
</evidence>
<reference evidence="2 3" key="1">
    <citation type="journal article" date="2014" name="Nat. Genet.">
        <title>Genome and transcriptome of the porcine whipworm Trichuris suis.</title>
        <authorList>
            <person name="Jex A.R."/>
            <person name="Nejsum P."/>
            <person name="Schwarz E.M."/>
            <person name="Hu L."/>
            <person name="Young N.D."/>
            <person name="Hall R.S."/>
            <person name="Korhonen P.K."/>
            <person name="Liao S."/>
            <person name="Thamsborg S."/>
            <person name="Xia J."/>
            <person name="Xu P."/>
            <person name="Wang S."/>
            <person name="Scheerlinck J.P."/>
            <person name="Hofmann A."/>
            <person name="Sternberg P.W."/>
            <person name="Wang J."/>
            <person name="Gasser R.B."/>
        </authorList>
    </citation>
    <scope>NUCLEOTIDE SEQUENCE [LARGE SCALE GENOMIC DNA]</scope>
    <source>
        <strain evidence="2">DCEP-RM93F</strain>
        <strain evidence="1">DCEP-RM93M</strain>
    </source>
</reference>
<organism evidence="2">
    <name type="scientific">Trichuris suis</name>
    <name type="common">pig whipworm</name>
    <dbReference type="NCBI Taxonomy" id="68888"/>
    <lineage>
        <taxon>Eukaryota</taxon>
        <taxon>Metazoa</taxon>
        <taxon>Ecdysozoa</taxon>
        <taxon>Nematoda</taxon>
        <taxon>Enoplea</taxon>
        <taxon>Dorylaimia</taxon>
        <taxon>Trichinellida</taxon>
        <taxon>Trichuridae</taxon>
        <taxon>Trichuris</taxon>
    </lineage>
</organism>
<accession>A0A085MXJ3</accession>
<sequence>MIVCRAVAKALLLKGQMTIVPQSPAVRTKLGDGSLPTVAIASMSFREVVYSLKLVDKQARRLLHYVWLFADLFPKERGSGCDHWRQLFFRFFRPHYSA</sequence>
<dbReference type="Proteomes" id="UP000030764">
    <property type="component" value="Unassembled WGS sequence"/>
</dbReference>
<dbReference type="EMBL" id="KL367606">
    <property type="protein sequence ID" value="KFD61939.1"/>
    <property type="molecule type" value="Genomic_DNA"/>
</dbReference>
<dbReference type="EMBL" id="KL363239">
    <property type="protein sequence ID" value="KFD51479.1"/>
    <property type="molecule type" value="Genomic_DNA"/>
</dbReference>
<dbReference type="AlphaFoldDB" id="A0A085MXJ3"/>
<name>A0A085MXJ3_9BILA</name>
<evidence type="ECO:0000313" key="1">
    <source>
        <dbReference type="EMBL" id="KFD51479.1"/>
    </source>
</evidence>
<evidence type="ECO:0000313" key="2">
    <source>
        <dbReference type="EMBL" id="KFD61939.1"/>
    </source>
</evidence>
<keyword evidence="3" id="KW-1185">Reference proteome</keyword>
<gene>
    <name evidence="1" type="ORF">M513_07692</name>
    <name evidence="2" type="ORF">M514_07692</name>
</gene>
<protein>
    <submittedName>
        <fullName evidence="2">Uncharacterized protein</fullName>
    </submittedName>
</protein>
<proteinExistence type="predicted"/>
<dbReference type="Proteomes" id="UP000030758">
    <property type="component" value="Unassembled WGS sequence"/>
</dbReference>